<dbReference type="InterPro" id="IPR042099">
    <property type="entry name" value="ANL_N_sf"/>
</dbReference>
<dbReference type="Gene3D" id="3.40.50.12780">
    <property type="entry name" value="N-terminal domain of ligase-like"/>
    <property type="match status" value="1"/>
</dbReference>
<dbReference type="GO" id="GO:0003987">
    <property type="term" value="F:acetate-CoA ligase activity"/>
    <property type="evidence" value="ECO:0007669"/>
    <property type="project" value="UniProtKB-EC"/>
</dbReference>
<dbReference type="Pfam" id="PF00501">
    <property type="entry name" value="AMP-binding"/>
    <property type="match status" value="1"/>
</dbReference>
<evidence type="ECO:0000256" key="5">
    <source>
        <dbReference type="ARBA" id="ARBA00022840"/>
    </source>
</evidence>
<comment type="caution">
    <text evidence="9">The sequence shown here is derived from an EMBL/GenBank/DDBJ whole genome shotgun (WGS) entry which is preliminary data.</text>
</comment>
<keyword evidence="4" id="KW-0547">Nucleotide-binding</keyword>
<dbReference type="GO" id="GO:0006085">
    <property type="term" value="P:acetyl-CoA biosynthetic process"/>
    <property type="evidence" value="ECO:0007669"/>
    <property type="project" value="TreeGrafter"/>
</dbReference>
<dbReference type="PANTHER" id="PTHR24095">
    <property type="entry name" value="ACETYL-COENZYME A SYNTHETASE"/>
    <property type="match status" value="1"/>
</dbReference>
<name>A0A235FEB5_9BACL</name>
<comment type="similarity">
    <text evidence="1">Belongs to the ATP-dependent AMP-binding enzyme family.</text>
</comment>
<evidence type="ECO:0000256" key="2">
    <source>
        <dbReference type="ARBA" id="ARBA00013275"/>
    </source>
</evidence>
<dbReference type="OrthoDB" id="9778383at2"/>
<feature type="domain" description="AMP-binding enzyme C-terminal" evidence="8">
    <location>
        <begin position="468"/>
        <end position="543"/>
    </location>
</feature>
<keyword evidence="3 9" id="KW-0436">Ligase</keyword>
<dbReference type="RefSeq" id="WP_094251513.1">
    <property type="nucleotide sequence ID" value="NZ_JBHLXL010000001.1"/>
</dbReference>
<sequence length="565" mass="62976">MAAQRLVPVVETSNIVKDGGRNSLSWNEAKKRFKGFSENKVNMAYECVDRHVEEGRGQKTALHYLNEGKEQKISYDELKQRTDQLAAVLKKHGVKKGDFVFVFLPKHPDCHIAMLAAIKLGAVVGPLFEAFMSDAVRDRIGDCQGEYLITDRELLQRVPREDLPSLHTVFLTDGSGQNGEISLPEALSETLDEEFVLEWVDAEHGLNIHYTSGSTGKPKGIIHAHRAMVHQYQTGRWVLDLNEDDVYWCTAHPGWVTGTVYGVFAPLLNGVTVVVHGGRFSAEQWYHTLETAGVTVWYSAPTAFRMLKSEGDDLPGQYDLSKLRHILSVGEPLNPEVIYWGAETLKHRIHDTWWMTETGAQLIVNLPSETIKPGSMGRPFPGITAAVLDDNGVEQPRGTIGHLAVKAPWPGIMKEVWKNEAKYNSYFPYEGWYVSGDLAVMDEEGYLFFQGRSDDMINSSGERIGPFEVESKLIEHPAVAEAGVIGKPDPIRGEIVKAFVVLKKGYTETPELKEAVRKFVRGELAAHAAPREIEIVAELPKTKISGKILRRELKARELEKLGAGA</sequence>
<reference evidence="9 10" key="1">
    <citation type="submission" date="2017-07" db="EMBL/GenBank/DDBJ databases">
        <title>Fictibacillus sp. nov. GDSW-R2A3 Genome sequencing and assembly.</title>
        <authorList>
            <person name="Mayilraj S."/>
        </authorList>
    </citation>
    <scope>NUCLEOTIDE SEQUENCE [LARGE SCALE GENOMIC DNA]</scope>
    <source>
        <strain evidence="9 10">GDSW-R2A3</strain>
    </source>
</reference>
<keyword evidence="5" id="KW-0067">ATP-binding</keyword>
<dbReference type="EMBL" id="NOII01000001">
    <property type="protein sequence ID" value="OYD59552.1"/>
    <property type="molecule type" value="Genomic_DNA"/>
</dbReference>
<accession>A0A235FEB5</accession>
<evidence type="ECO:0000313" key="10">
    <source>
        <dbReference type="Proteomes" id="UP000215059"/>
    </source>
</evidence>
<dbReference type="Pfam" id="PF13193">
    <property type="entry name" value="AMP-binding_C"/>
    <property type="match status" value="1"/>
</dbReference>
<dbReference type="NCBIfam" id="NF003313">
    <property type="entry name" value="PRK04319.1"/>
    <property type="match status" value="1"/>
</dbReference>
<gene>
    <name evidence="9" type="ORF">CGZ90_06580</name>
</gene>
<evidence type="ECO:0000259" key="8">
    <source>
        <dbReference type="Pfam" id="PF13193"/>
    </source>
</evidence>
<dbReference type="SUPFAM" id="SSF56801">
    <property type="entry name" value="Acetyl-CoA synthetase-like"/>
    <property type="match status" value="1"/>
</dbReference>
<dbReference type="GO" id="GO:0005524">
    <property type="term" value="F:ATP binding"/>
    <property type="evidence" value="ECO:0007669"/>
    <property type="project" value="UniProtKB-KW"/>
</dbReference>
<dbReference type="EC" id="6.2.1.1" evidence="2"/>
<protein>
    <recommendedName>
        <fullName evidence="2">acetate--CoA ligase</fullName>
        <ecNumber evidence="2">6.2.1.1</ecNumber>
    </recommendedName>
</protein>
<keyword evidence="10" id="KW-1185">Reference proteome</keyword>
<dbReference type="Proteomes" id="UP000215059">
    <property type="component" value="Unassembled WGS sequence"/>
</dbReference>
<dbReference type="PANTHER" id="PTHR24095:SF14">
    <property type="entry name" value="ACETYL-COENZYME A SYNTHETASE 1"/>
    <property type="match status" value="1"/>
</dbReference>
<dbReference type="InterPro" id="IPR045851">
    <property type="entry name" value="AMP-bd_C_sf"/>
</dbReference>
<dbReference type="InterPro" id="IPR000873">
    <property type="entry name" value="AMP-dep_synth/lig_dom"/>
</dbReference>
<evidence type="ECO:0000256" key="6">
    <source>
        <dbReference type="ARBA" id="ARBA00022990"/>
    </source>
</evidence>
<evidence type="ECO:0000256" key="4">
    <source>
        <dbReference type="ARBA" id="ARBA00022741"/>
    </source>
</evidence>
<evidence type="ECO:0000256" key="1">
    <source>
        <dbReference type="ARBA" id="ARBA00006432"/>
    </source>
</evidence>
<evidence type="ECO:0000256" key="3">
    <source>
        <dbReference type="ARBA" id="ARBA00022598"/>
    </source>
</evidence>
<keyword evidence="6" id="KW-0007">Acetylation</keyword>
<dbReference type="Gene3D" id="3.30.300.30">
    <property type="match status" value="1"/>
</dbReference>
<dbReference type="AlphaFoldDB" id="A0A235FEB5"/>
<organism evidence="9 10">
    <name type="scientific">Fictibacillus aquaticus</name>
    <dbReference type="NCBI Taxonomy" id="2021314"/>
    <lineage>
        <taxon>Bacteria</taxon>
        <taxon>Bacillati</taxon>
        <taxon>Bacillota</taxon>
        <taxon>Bacilli</taxon>
        <taxon>Bacillales</taxon>
        <taxon>Fictibacillaceae</taxon>
        <taxon>Fictibacillus</taxon>
    </lineage>
</organism>
<dbReference type="InterPro" id="IPR025110">
    <property type="entry name" value="AMP-bd_C"/>
</dbReference>
<dbReference type="FunFam" id="3.30.300.30:FF:000005">
    <property type="entry name" value="Acyl-coenzyme A synthetase ACSM5, mitochondrial"/>
    <property type="match status" value="1"/>
</dbReference>
<evidence type="ECO:0000259" key="7">
    <source>
        <dbReference type="Pfam" id="PF00501"/>
    </source>
</evidence>
<dbReference type="PROSITE" id="PS00455">
    <property type="entry name" value="AMP_BINDING"/>
    <property type="match status" value="1"/>
</dbReference>
<dbReference type="InterPro" id="IPR020845">
    <property type="entry name" value="AMP-binding_CS"/>
</dbReference>
<evidence type="ECO:0000313" key="9">
    <source>
        <dbReference type="EMBL" id="OYD59552.1"/>
    </source>
</evidence>
<proteinExistence type="inferred from homology"/>
<feature type="domain" description="AMP-dependent synthetase/ligase" evidence="7">
    <location>
        <begin position="54"/>
        <end position="415"/>
    </location>
</feature>
<dbReference type="GO" id="GO:0005829">
    <property type="term" value="C:cytosol"/>
    <property type="evidence" value="ECO:0007669"/>
    <property type="project" value="TreeGrafter"/>
</dbReference>